<dbReference type="VEuPathDB" id="FungiDB:PPTG_08918"/>
<evidence type="ECO:0000313" key="8">
    <source>
        <dbReference type="EMBL" id="ETN12903.1"/>
    </source>
</evidence>
<dbReference type="Gene3D" id="3.40.640.10">
    <property type="entry name" value="Type I PLP-dependent aspartate aminotransferase-like (Major domain)"/>
    <property type="match status" value="1"/>
</dbReference>
<dbReference type="Proteomes" id="UP000018817">
    <property type="component" value="Unassembled WGS sequence"/>
</dbReference>
<organism evidence="8 9">
    <name type="scientific">Phytophthora nicotianae (strain INRA-310)</name>
    <name type="common">Phytophthora parasitica</name>
    <dbReference type="NCBI Taxonomy" id="761204"/>
    <lineage>
        <taxon>Eukaryota</taxon>
        <taxon>Sar</taxon>
        <taxon>Stramenopiles</taxon>
        <taxon>Oomycota</taxon>
        <taxon>Peronosporomycetes</taxon>
        <taxon>Peronosporales</taxon>
        <taxon>Peronosporaceae</taxon>
        <taxon>Phytophthora</taxon>
    </lineage>
</organism>
<dbReference type="EMBL" id="KI669576">
    <property type="protein sequence ID" value="ETN12903.1"/>
    <property type="molecule type" value="Genomic_DNA"/>
</dbReference>
<dbReference type="OrthoDB" id="639767at2759"/>
<dbReference type="PANTHER" id="PTHR11999">
    <property type="entry name" value="GROUP II PYRIDOXAL-5-PHOSPHATE DECARBOXYLASE"/>
    <property type="match status" value="1"/>
</dbReference>
<reference evidence="8 9" key="2">
    <citation type="submission" date="2013-11" db="EMBL/GenBank/DDBJ databases">
        <title>The Genome Sequence of Phytophthora parasitica INRA-310.</title>
        <authorList>
            <consortium name="The Broad Institute Genomics Platform"/>
            <person name="Russ C."/>
            <person name="Tyler B."/>
            <person name="Panabieres F."/>
            <person name="Shan W."/>
            <person name="Tripathy S."/>
            <person name="Grunwald N."/>
            <person name="Machado M."/>
            <person name="Johnson C.S."/>
            <person name="Arredondo F."/>
            <person name="Hong C."/>
            <person name="Coffey M."/>
            <person name="Young S.K."/>
            <person name="Zeng Q."/>
            <person name="Gargeya S."/>
            <person name="Fitzgerald M."/>
            <person name="Abouelleil A."/>
            <person name="Alvarado L."/>
            <person name="Chapman S.B."/>
            <person name="Gainer-Dewar J."/>
            <person name="Goldberg J."/>
            <person name="Griggs A."/>
            <person name="Gujja S."/>
            <person name="Hansen M."/>
            <person name="Howarth C."/>
            <person name="Imamovic A."/>
            <person name="Ireland A."/>
            <person name="Larimer J."/>
            <person name="McCowan C."/>
            <person name="Murphy C."/>
            <person name="Pearson M."/>
            <person name="Poon T.W."/>
            <person name="Priest M."/>
            <person name="Roberts A."/>
            <person name="Saif S."/>
            <person name="Shea T."/>
            <person name="Sykes S."/>
            <person name="Wortman J."/>
            <person name="Nusbaum C."/>
            <person name="Birren B."/>
        </authorList>
    </citation>
    <scope>NUCLEOTIDE SEQUENCE [LARGE SCALE GENOMIC DNA]</scope>
    <source>
        <strain evidence="8 9">INRA-310</strain>
    </source>
</reference>
<dbReference type="PROSITE" id="PS00392">
    <property type="entry name" value="DDC_GAD_HDC_YDC"/>
    <property type="match status" value="1"/>
</dbReference>
<dbReference type="Gene3D" id="3.90.1150.10">
    <property type="entry name" value="Aspartate Aminotransferase, domain 1"/>
    <property type="match status" value="1"/>
</dbReference>
<evidence type="ECO:0000256" key="4">
    <source>
        <dbReference type="ARBA" id="ARBA00022898"/>
    </source>
</evidence>
<dbReference type="Gene3D" id="1.20.1340.10">
    <property type="entry name" value="dopa decarboxylase, N-terminal domain"/>
    <property type="match status" value="1"/>
</dbReference>
<sequence>MLLSLRLLSFELLSAKLHEFCSAKQCQTSEALTRMVYDLGVLGLTLVNGCANRAPFLSSFFNLLSVIFYPVNIMRDSVSTVAAFCSGLAGGAALLAAFQHLARRRALESTRPLDVQDPEAIRHPAAALTELLVRYHENLQRRDPHRGEPGSSSYAIRSKVKPGELRAQLPTACPEDPQSYADIFRDVEQLIFPALTHWASPNFHAYFKICGSDPSVLADYLCSSLDVVGFSWVSAPAATELEQVVCDWMAKLLGLPECFLTSSSGGGVIQGSASESALCALIAARHAALEGLEGTEREEKAAKLVVYVSDQTHAIAEKGCMVLDIPHLRVVPTIRGKADSDNYGLAPDDVARAMAEDRAKGLVPFCLMPTLGTTSTTAIDPLRKLVAVAREQPEHVWVHLDGAYGGAAAVCPEYQHWLDGVEGCDSICINTHKWLLVSFDASLLWVKDRRPVIRSLALDPEYLKNEFMQSALNYKDWQVPLGRRFRALKLWFTFRRFGATGLRAHIRQSVALARQAEELLEKDGRFKLFVRARMGLVCFYVTFGGRELNEALLRRVNESGKAFLIHSVVDGVHFLRLAIGGLEVDTWHIENVVNVLSEALTDVIDENPKWQELQRETFASAA</sequence>
<evidence type="ECO:0008006" key="10">
    <source>
        <dbReference type="Google" id="ProtNLM"/>
    </source>
</evidence>
<dbReference type="GO" id="GO:0006520">
    <property type="term" value="P:amino acid metabolic process"/>
    <property type="evidence" value="ECO:0007669"/>
    <property type="project" value="InterPro"/>
</dbReference>
<reference evidence="9" key="1">
    <citation type="submission" date="2011-12" db="EMBL/GenBank/DDBJ databases">
        <authorList>
            <consortium name="The Broad Institute Genome Sequencing Platform"/>
            <person name="Russ C."/>
            <person name="Tyler B."/>
            <person name="Panabieres F."/>
            <person name="Shan W."/>
            <person name="Tripathy S."/>
            <person name="Grunwald N."/>
            <person name="Machado M."/>
            <person name="Young S.K."/>
            <person name="Zeng Q."/>
            <person name="Gargeya S."/>
            <person name="Fitzgerald M."/>
            <person name="Haas B."/>
            <person name="Abouelleil A."/>
            <person name="Alvarado L."/>
            <person name="Arachchi H.M."/>
            <person name="Berlin A."/>
            <person name="Chapman S.B."/>
            <person name="Gearin G."/>
            <person name="Goldberg J."/>
            <person name="Griggs A."/>
            <person name="Gujja S."/>
            <person name="Hansen M."/>
            <person name="Heiman D."/>
            <person name="Howarth C."/>
            <person name="Larimer J."/>
            <person name="Lui A."/>
            <person name="MacDonald P.J.P."/>
            <person name="McCowen C."/>
            <person name="Montmayeur A."/>
            <person name="Murphy C."/>
            <person name="Neiman D."/>
            <person name="Pearson M."/>
            <person name="Priest M."/>
            <person name="Roberts A."/>
            <person name="Saif S."/>
            <person name="Shea T."/>
            <person name="Sisk P."/>
            <person name="Stolte C."/>
            <person name="Sykes S."/>
            <person name="Wortman J."/>
            <person name="Nusbaum C."/>
            <person name="Birren B."/>
        </authorList>
    </citation>
    <scope>NUCLEOTIDE SEQUENCE [LARGE SCALE GENOMIC DNA]</scope>
    <source>
        <strain evidence="9">INRA-310</strain>
    </source>
</reference>
<dbReference type="GO" id="GO:0019752">
    <property type="term" value="P:carboxylic acid metabolic process"/>
    <property type="evidence" value="ECO:0007669"/>
    <property type="project" value="InterPro"/>
</dbReference>
<dbReference type="RefSeq" id="XP_008901914.1">
    <property type="nucleotide sequence ID" value="XM_008903666.1"/>
</dbReference>
<evidence type="ECO:0000256" key="3">
    <source>
        <dbReference type="ARBA" id="ARBA00022793"/>
    </source>
</evidence>
<dbReference type="InterPro" id="IPR010977">
    <property type="entry name" value="Aromatic_deC"/>
</dbReference>
<evidence type="ECO:0000256" key="1">
    <source>
        <dbReference type="ARBA" id="ARBA00001933"/>
    </source>
</evidence>
<feature type="chain" id="PRO_5004823818" description="Tyrosine decarboxylase" evidence="7">
    <location>
        <begin position="24"/>
        <end position="622"/>
    </location>
</feature>
<evidence type="ECO:0000256" key="2">
    <source>
        <dbReference type="ARBA" id="ARBA00009533"/>
    </source>
</evidence>
<comment type="similarity">
    <text evidence="2">Belongs to the group II decarboxylase family.</text>
</comment>
<keyword evidence="5" id="KW-0456">Lyase</keyword>
<dbReference type="STRING" id="761204.W2QIB0"/>
<evidence type="ECO:0000256" key="5">
    <source>
        <dbReference type="ARBA" id="ARBA00023239"/>
    </source>
</evidence>
<dbReference type="GeneID" id="20178676"/>
<evidence type="ECO:0000256" key="6">
    <source>
        <dbReference type="PIRSR" id="PIRSR602129-50"/>
    </source>
</evidence>
<dbReference type="PANTHER" id="PTHR11999:SF70">
    <property type="entry name" value="MIP05841P"/>
    <property type="match status" value="1"/>
</dbReference>
<evidence type="ECO:0000313" key="9">
    <source>
        <dbReference type="Proteomes" id="UP000018817"/>
    </source>
</evidence>
<proteinExistence type="inferred from homology"/>
<dbReference type="Pfam" id="PF00282">
    <property type="entry name" value="Pyridoxal_deC"/>
    <property type="match status" value="1"/>
</dbReference>
<feature type="signal peptide" evidence="7">
    <location>
        <begin position="1"/>
        <end position="23"/>
    </location>
</feature>
<dbReference type="InterPro" id="IPR015424">
    <property type="entry name" value="PyrdxlP-dep_Trfase"/>
</dbReference>
<dbReference type="InterPro" id="IPR015422">
    <property type="entry name" value="PyrdxlP-dep_Trfase_small"/>
</dbReference>
<name>W2QIB0_PHYN3</name>
<dbReference type="GO" id="GO:0030170">
    <property type="term" value="F:pyridoxal phosphate binding"/>
    <property type="evidence" value="ECO:0007669"/>
    <property type="project" value="InterPro"/>
</dbReference>
<dbReference type="AlphaFoldDB" id="W2QIB0"/>
<dbReference type="InterPro" id="IPR002129">
    <property type="entry name" value="PyrdxlP-dep_de-COase"/>
</dbReference>
<dbReference type="InterPro" id="IPR015421">
    <property type="entry name" value="PyrdxlP-dep_Trfase_major"/>
</dbReference>
<accession>W2QIB0</accession>
<feature type="modified residue" description="N6-(pyridoxal phosphate)lysine" evidence="6">
    <location>
        <position position="433"/>
    </location>
</feature>
<dbReference type="PRINTS" id="PR00800">
    <property type="entry name" value="YHDCRBOXLASE"/>
</dbReference>
<keyword evidence="7" id="KW-0732">Signal</keyword>
<comment type="cofactor">
    <cofactor evidence="1 6">
        <name>pyridoxal 5'-phosphate</name>
        <dbReference type="ChEBI" id="CHEBI:597326"/>
    </cofactor>
</comment>
<gene>
    <name evidence="8" type="ORF">PPTG_08918</name>
</gene>
<keyword evidence="3" id="KW-0210">Decarboxylase</keyword>
<keyword evidence="4 6" id="KW-0663">Pyridoxal phosphate</keyword>
<dbReference type="GO" id="GO:0005737">
    <property type="term" value="C:cytoplasm"/>
    <property type="evidence" value="ECO:0007669"/>
    <property type="project" value="TreeGrafter"/>
</dbReference>
<protein>
    <recommendedName>
        <fullName evidence="10">Tyrosine decarboxylase</fullName>
    </recommendedName>
</protein>
<evidence type="ECO:0000256" key="7">
    <source>
        <dbReference type="SAM" id="SignalP"/>
    </source>
</evidence>
<dbReference type="GO" id="GO:0016831">
    <property type="term" value="F:carboxy-lyase activity"/>
    <property type="evidence" value="ECO:0007669"/>
    <property type="project" value="UniProtKB-KW"/>
</dbReference>
<dbReference type="InterPro" id="IPR021115">
    <property type="entry name" value="Pyridoxal-P_BS"/>
</dbReference>
<dbReference type="SUPFAM" id="SSF53383">
    <property type="entry name" value="PLP-dependent transferases"/>
    <property type="match status" value="1"/>
</dbReference>